<feature type="transmembrane region" description="Helical" evidence="8">
    <location>
        <begin position="244"/>
        <end position="263"/>
    </location>
</feature>
<evidence type="ECO:0000256" key="8">
    <source>
        <dbReference type="SAM" id="Phobius"/>
    </source>
</evidence>
<dbReference type="Proteomes" id="UP001141183">
    <property type="component" value="Unassembled WGS sequence"/>
</dbReference>
<dbReference type="AlphaFoldDB" id="A0A9X3XHI6"/>
<keyword evidence="3" id="KW-0813">Transport</keyword>
<dbReference type="GO" id="GO:0055085">
    <property type="term" value="P:transmembrane transport"/>
    <property type="evidence" value="ECO:0007669"/>
    <property type="project" value="TreeGrafter"/>
</dbReference>
<evidence type="ECO:0000256" key="1">
    <source>
        <dbReference type="ARBA" id="ARBA00004651"/>
    </source>
</evidence>
<evidence type="ECO:0000256" key="5">
    <source>
        <dbReference type="ARBA" id="ARBA00022692"/>
    </source>
</evidence>
<feature type="transmembrane region" description="Helical" evidence="8">
    <location>
        <begin position="65"/>
        <end position="87"/>
    </location>
</feature>
<feature type="transmembrane region" description="Helical" evidence="8">
    <location>
        <begin position="218"/>
        <end position="238"/>
    </location>
</feature>
<comment type="caution">
    <text evidence="9">The sequence shown here is derived from an EMBL/GenBank/DDBJ whole genome shotgun (WGS) entry which is preliminary data.</text>
</comment>
<evidence type="ECO:0000256" key="2">
    <source>
        <dbReference type="ARBA" id="ARBA00009773"/>
    </source>
</evidence>
<evidence type="ECO:0000256" key="6">
    <source>
        <dbReference type="ARBA" id="ARBA00022989"/>
    </source>
</evidence>
<comment type="similarity">
    <text evidence="2">Belongs to the autoinducer-2 exporter (AI-2E) (TC 2.A.86) family.</text>
</comment>
<dbReference type="GO" id="GO:0005886">
    <property type="term" value="C:plasma membrane"/>
    <property type="evidence" value="ECO:0007669"/>
    <property type="project" value="UniProtKB-SubCell"/>
</dbReference>
<evidence type="ECO:0000256" key="3">
    <source>
        <dbReference type="ARBA" id="ARBA00022448"/>
    </source>
</evidence>
<name>A0A9X3XHI6_9CLOT</name>
<reference evidence="9" key="1">
    <citation type="submission" date="2022-05" db="EMBL/GenBank/DDBJ databases">
        <title>Draft genome sequence of Clostridium tertium strain CP3 isolated from Peru.</title>
        <authorList>
            <person name="Hurtado R."/>
            <person name="Lima L."/>
            <person name="Sousa T."/>
            <person name="Jaiswal A.K."/>
            <person name="Tiwari S."/>
            <person name="Maturrano L."/>
            <person name="Brenig B."/>
            <person name="Azevedo V."/>
        </authorList>
    </citation>
    <scope>NUCLEOTIDE SEQUENCE</scope>
    <source>
        <strain evidence="9">CP3</strain>
    </source>
</reference>
<evidence type="ECO:0000313" key="9">
    <source>
        <dbReference type="EMBL" id="MDC4239695.1"/>
    </source>
</evidence>
<keyword evidence="6 8" id="KW-1133">Transmembrane helix</keyword>
<evidence type="ECO:0000313" key="10">
    <source>
        <dbReference type="Proteomes" id="UP001141183"/>
    </source>
</evidence>
<keyword evidence="5 8" id="KW-0812">Transmembrane</keyword>
<accession>A0A9X3XHI6</accession>
<dbReference type="PANTHER" id="PTHR21716">
    <property type="entry name" value="TRANSMEMBRANE PROTEIN"/>
    <property type="match status" value="1"/>
</dbReference>
<keyword evidence="10" id="KW-1185">Reference proteome</keyword>
<feature type="transmembrane region" description="Helical" evidence="8">
    <location>
        <begin position="270"/>
        <end position="294"/>
    </location>
</feature>
<comment type="subcellular location">
    <subcellularLocation>
        <location evidence="1">Cell membrane</location>
        <topology evidence="1">Multi-pass membrane protein</topology>
    </subcellularLocation>
</comment>
<sequence>MLITSVIAILLGIVGFKVIENYPYFFSISKKFWSLMLPVVYGLVFGYILNPLVKFIKRKFKIKEGIAILSTYLLVLALLILASIYLIPIMIDSAVDITTKIPIYIQETQDWLDIILNNESVKEIINTTGTMDNVNHIITQFGTMAVTLLEGSISYIFTISSQIVKLFLGLLISIYVLVDKERLIKESKKVTLLILKEKKGKKLIEGVRIYHNMIGAYIGIKAIDSAIIAAMALVLLTIVKSEYAFLLAVIVGITNMIPYFGPFIGEIVGFLFNVFVSPTKGVIVFFVLLALQLFDGWYLDPKLIGDKVGVRPLFIIIAVLIGGGFYGALGMLLASPTAATIKVYYERIMKKNEDLVKIAEKS</sequence>
<dbReference type="Pfam" id="PF01594">
    <property type="entry name" value="AI-2E_transport"/>
    <property type="match status" value="1"/>
</dbReference>
<keyword evidence="7 8" id="KW-0472">Membrane</keyword>
<feature type="transmembrane region" description="Helical" evidence="8">
    <location>
        <begin position="314"/>
        <end position="341"/>
    </location>
</feature>
<dbReference type="EMBL" id="JAMRYU010000005">
    <property type="protein sequence ID" value="MDC4239695.1"/>
    <property type="molecule type" value="Genomic_DNA"/>
</dbReference>
<gene>
    <name evidence="9" type="ORF">NE398_05910</name>
</gene>
<proteinExistence type="inferred from homology"/>
<feature type="transmembrane region" description="Helical" evidence="8">
    <location>
        <begin position="153"/>
        <end position="178"/>
    </location>
</feature>
<evidence type="ECO:0000256" key="7">
    <source>
        <dbReference type="ARBA" id="ARBA00023136"/>
    </source>
</evidence>
<keyword evidence="4" id="KW-1003">Cell membrane</keyword>
<dbReference type="PANTHER" id="PTHR21716:SF53">
    <property type="entry name" value="PERMEASE PERM-RELATED"/>
    <property type="match status" value="1"/>
</dbReference>
<protein>
    <submittedName>
        <fullName evidence="9">AI-2E family transporter</fullName>
    </submittedName>
</protein>
<evidence type="ECO:0000256" key="4">
    <source>
        <dbReference type="ARBA" id="ARBA00022475"/>
    </source>
</evidence>
<organism evidence="9 10">
    <name type="scientific">Clostridium tertium</name>
    <dbReference type="NCBI Taxonomy" id="1559"/>
    <lineage>
        <taxon>Bacteria</taxon>
        <taxon>Bacillati</taxon>
        <taxon>Bacillota</taxon>
        <taxon>Clostridia</taxon>
        <taxon>Eubacteriales</taxon>
        <taxon>Clostridiaceae</taxon>
        <taxon>Clostridium</taxon>
    </lineage>
</organism>
<feature type="transmembrane region" description="Helical" evidence="8">
    <location>
        <begin position="32"/>
        <end position="53"/>
    </location>
</feature>
<dbReference type="InterPro" id="IPR002549">
    <property type="entry name" value="AI-2E-like"/>
</dbReference>
<dbReference type="RefSeq" id="WP_195624629.1">
    <property type="nucleotide sequence ID" value="NZ_JADMSE010000046.1"/>
</dbReference>